<dbReference type="Pfam" id="PF00270">
    <property type="entry name" value="DEAD"/>
    <property type="match status" value="1"/>
</dbReference>
<evidence type="ECO:0000256" key="6">
    <source>
        <dbReference type="ARBA" id="ARBA00023125"/>
    </source>
</evidence>
<evidence type="ECO:0000256" key="5">
    <source>
        <dbReference type="ARBA" id="ARBA00022840"/>
    </source>
</evidence>
<accession>A0A516TMY6</accession>
<dbReference type="GO" id="GO:0003678">
    <property type="term" value="F:DNA helicase activity"/>
    <property type="evidence" value="ECO:0007669"/>
    <property type="project" value="TreeGrafter"/>
</dbReference>
<protein>
    <recommendedName>
        <fullName evidence="8">Probable DNA 3'-5' helicase RecG</fullName>
    </recommendedName>
</protein>
<dbReference type="InterPro" id="IPR001650">
    <property type="entry name" value="Helicase_C-like"/>
</dbReference>
<keyword evidence="3 11" id="KW-0378">Hydrolase</keyword>
<evidence type="ECO:0000259" key="10">
    <source>
        <dbReference type="PROSITE" id="PS51194"/>
    </source>
</evidence>
<dbReference type="Proteomes" id="UP000315925">
    <property type="component" value="Chromosome"/>
</dbReference>
<evidence type="ECO:0000313" key="12">
    <source>
        <dbReference type="Proteomes" id="UP000315925"/>
    </source>
</evidence>
<keyword evidence="1" id="KW-0547">Nucleotide-binding</keyword>
<keyword evidence="4 11" id="KW-0347">Helicase</keyword>
<feature type="domain" description="Helicase C-terminal" evidence="10">
    <location>
        <begin position="467"/>
        <end position="623"/>
    </location>
</feature>
<evidence type="ECO:0000256" key="1">
    <source>
        <dbReference type="ARBA" id="ARBA00022741"/>
    </source>
</evidence>
<dbReference type="SUPFAM" id="SSF50249">
    <property type="entry name" value="Nucleic acid-binding proteins"/>
    <property type="match status" value="1"/>
</dbReference>
<evidence type="ECO:0000256" key="7">
    <source>
        <dbReference type="ARBA" id="ARBA00023204"/>
    </source>
</evidence>
<evidence type="ECO:0000256" key="4">
    <source>
        <dbReference type="ARBA" id="ARBA00022806"/>
    </source>
</evidence>
<dbReference type="GO" id="GO:0005524">
    <property type="term" value="F:ATP binding"/>
    <property type="evidence" value="ECO:0007669"/>
    <property type="project" value="UniProtKB-KW"/>
</dbReference>
<evidence type="ECO:0000256" key="8">
    <source>
        <dbReference type="ARBA" id="ARBA00049819"/>
    </source>
</evidence>
<name>A0A516TMY6_9BACT</name>
<dbReference type="OrthoDB" id="9804325at2"/>
<dbReference type="PANTHER" id="PTHR47964">
    <property type="entry name" value="ATP-DEPENDENT DNA HELICASE HOMOLOG RECG, CHLOROPLASTIC"/>
    <property type="match status" value="1"/>
</dbReference>
<dbReference type="SMART" id="SM00487">
    <property type="entry name" value="DEXDc"/>
    <property type="match status" value="1"/>
</dbReference>
<dbReference type="Gene3D" id="3.40.50.300">
    <property type="entry name" value="P-loop containing nucleotide triphosphate hydrolases"/>
    <property type="match status" value="2"/>
</dbReference>
<evidence type="ECO:0000256" key="3">
    <source>
        <dbReference type="ARBA" id="ARBA00022801"/>
    </source>
</evidence>
<dbReference type="InterPro" id="IPR047112">
    <property type="entry name" value="RecG/Mfd"/>
</dbReference>
<dbReference type="RefSeq" id="WP_052250391.1">
    <property type="nucleotide sequence ID" value="NZ_CP037899.1"/>
</dbReference>
<keyword evidence="6" id="KW-0238">DNA-binding</keyword>
<dbReference type="PROSITE" id="PS51194">
    <property type="entry name" value="HELICASE_CTER"/>
    <property type="match status" value="1"/>
</dbReference>
<dbReference type="Pfam" id="PF00271">
    <property type="entry name" value="Helicase_C"/>
    <property type="match status" value="1"/>
</dbReference>
<organism evidence="11 12">
    <name type="scientific">Methylacidiphilum kamchatkense Kam1</name>
    <dbReference type="NCBI Taxonomy" id="1202785"/>
    <lineage>
        <taxon>Bacteria</taxon>
        <taxon>Pseudomonadati</taxon>
        <taxon>Verrucomicrobiota</taxon>
        <taxon>Methylacidiphilae</taxon>
        <taxon>Methylacidiphilales</taxon>
        <taxon>Methylacidiphilaceae</taxon>
        <taxon>Methylacidiphilum (ex Ratnadevi et al. 2023)</taxon>
    </lineage>
</organism>
<dbReference type="PANTHER" id="PTHR47964:SF1">
    <property type="entry name" value="ATP-DEPENDENT DNA HELICASE HOMOLOG RECG, CHLOROPLASTIC"/>
    <property type="match status" value="1"/>
</dbReference>
<keyword evidence="2" id="KW-0227">DNA damage</keyword>
<keyword evidence="7" id="KW-0234">DNA repair</keyword>
<dbReference type="KEGG" id="mkc:kam1_1373"/>
<dbReference type="Gene3D" id="2.40.50.140">
    <property type="entry name" value="Nucleic acid-binding proteins"/>
    <property type="match status" value="1"/>
</dbReference>
<dbReference type="PROSITE" id="PS51192">
    <property type="entry name" value="HELICASE_ATP_BIND_1"/>
    <property type="match status" value="1"/>
</dbReference>
<dbReference type="InterPro" id="IPR045562">
    <property type="entry name" value="RecG_dom3_C"/>
</dbReference>
<dbReference type="InterPro" id="IPR014001">
    <property type="entry name" value="Helicase_ATP-bd"/>
</dbReference>
<sequence length="690" mass="78603">MNELVKEAHIGAKRARLLEKLGIVSKKTLLLYLPFRYENRKEQKSLFEVTENEALLFKGIIRTVQKGQLKARTTVKTTLLSLSDQREQLVCIWFWKSLPQYLSVGQKLAVYGTVRLYKGKWTMWQPEVEPFEEEKELLASLHLCRIVPIYSTTSGLSQKVLREIIQAQLQKINPESADPYPLPEELKLPTLSFAIHKVHFPDFLDQTQQCRERIAYHEFFVEQFRMAYRKFVRSKIKIQRPPKRLSLCRGFLASLPFVPTSAQQKAISEIEKDLEAPTPMNRLLMGDVGSGKTLVAIYAALKTVERGQDVLFMSPTGALASQHFLTLKNWLHSMSIPIYYVGKESRQKTDLESSYKEDLFQFEKDRSLGSLPGKVFVGTHALLFRSFDPQSLGLIIIDEQHKFGVEQRTSLAKKGIYPDILTMTATPIPRTLALSLYGDLDFSILDVLPSNRGKIVTKIRSSDALPKIWEFIRGLLRQGAQAYVVYPTIHESKEYVGESLEKGFEELKKVFSDFPLGMVHGEMDPSEREPVFESFRKNKIALLAATSIIEVGIDVPNARIMLVMGADRFGLAQLHQIRGRIGRGPAVSYCILIADNPTPESRKRLKILEYSRDGFEIAKEDMKIRGMGEFFGSLQSGKSSYLTADPIVQENLLLLARQQALKILSEDPDLLINIKLRKYINEENLDLLES</sequence>
<dbReference type="GO" id="GO:0003677">
    <property type="term" value="F:DNA binding"/>
    <property type="evidence" value="ECO:0007669"/>
    <property type="project" value="UniProtKB-KW"/>
</dbReference>
<dbReference type="GO" id="GO:0016787">
    <property type="term" value="F:hydrolase activity"/>
    <property type="evidence" value="ECO:0007669"/>
    <property type="project" value="UniProtKB-KW"/>
</dbReference>
<dbReference type="AlphaFoldDB" id="A0A516TMY6"/>
<evidence type="ECO:0000256" key="2">
    <source>
        <dbReference type="ARBA" id="ARBA00022763"/>
    </source>
</evidence>
<proteinExistence type="predicted"/>
<evidence type="ECO:0000259" key="9">
    <source>
        <dbReference type="PROSITE" id="PS51192"/>
    </source>
</evidence>
<dbReference type="SUPFAM" id="SSF52540">
    <property type="entry name" value="P-loop containing nucleoside triphosphate hydrolases"/>
    <property type="match status" value="2"/>
</dbReference>
<dbReference type="EMBL" id="CP037899">
    <property type="protein sequence ID" value="QDQ42597.1"/>
    <property type="molecule type" value="Genomic_DNA"/>
</dbReference>
<keyword evidence="5" id="KW-0067">ATP-binding</keyword>
<reference evidence="12" key="1">
    <citation type="submission" date="2019-03" db="EMBL/GenBank/DDBJ databases">
        <title>Complete genome of Methylacidiphilum kamchatkense Kam1.</title>
        <authorList>
            <person name="Kruse T."/>
            <person name="Murarilal Ratnadevi C."/>
            <person name="Erikstad H.-A."/>
            <person name="Birkeland N.-K."/>
        </authorList>
    </citation>
    <scope>NUCLEOTIDE SEQUENCE [LARGE SCALE GENOMIC DNA]</scope>
    <source>
        <strain evidence="12">kam1</strain>
    </source>
</reference>
<gene>
    <name evidence="11" type="ORF">kam1_1373</name>
</gene>
<dbReference type="InterPro" id="IPR012340">
    <property type="entry name" value="NA-bd_OB-fold"/>
</dbReference>
<dbReference type="InterPro" id="IPR027417">
    <property type="entry name" value="P-loop_NTPase"/>
</dbReference>
<dbReference type="Pfam" id="PF17191">
    <property type="entry name" value="RecG_wedge"/>
    <property type="match status" value="1"/>
</dbReference>
<evidence type="ECO:0000313" key="11">
    <source>
        <dbReference type="EMBL" id="QDQ42597.1"/>
    </source>
</evidence>
<dbReference type="InterPro" id="IPR033454">
    <property type="entry name" value="RecG_wedge"/>
</dbReference>
<feature type="domain" description="Helicase ATP-binding" evidence="9">
    <location>
        <begin position="273"/>
        <end position="445"/>
    </location>
</feature>
<dbReference type="GO" id="GO:0006281">
    <property type="term" value="P:DNA repair"/>
    <property type="evidence" value="ECO:0007669"/>
    <property type="project" value="UniProtKB-KW"/>
</dbReference>
<dbReference type="InterPro" id="IPR011545">
    <property type="entry name" value="DEAD/DEAH_box_helicase_dom"/>
</dbReference>
<dbReference type="Pfam" id="PF19833">
    <property type="entry name" value="RecG_dom3_C"/>
    <property type="match status" value="1"/>
</dbReference>
<dbReference type="SMART" id="SM00490">
    <property type="entry name" value="HELICc"/>
    <property type="match status" value="1"/>
</dbReference>